<dbReference type="SUPFAM" id="SSF46689">
    <property type="entry name" value="Homeodomain-like"/>
    <property type="match status" value="2"/>
</dbReference>
<dbReference type="InterPro" id="IPR053142">
    <property type="entry name" value="PchR_regulatory_protein"/>
</dbReference>
<evidence type="ECO:0000259" key="4">
    <source>
        <dbReference type="PROSITE" id="PS01124"/>
    </source>
</evidence>
<evidence type="ECO:0000313" key="5">
    <source>
        <dbReference type="EMBL" id="ALJ05008.1"/>
    </source>
</evidence>
<organism evidence="5 6">
    <name type="scientific">Pseudalgibacter alginicilyticus</name>
    <dbReference type="NCBI Taxonomy" id="1736674"/>
    <lineage>
        <taxon>Bacteria</taxon>
        <taxon>Pseudomonadati</taxon>
        <taxon>Bacteroidota</taxon>
        <taxon>Flavobacteriia</taxon>
        <taxon>Flavobacteriales</taxon>
        <taxon>Flavobacteriaceae</taxon>
        <taxon>Pseudalgibacter</taxon>
    </lineage>
</organism>
<dbReference type="RefSeq" id="WP_054726855.1">
    <property type="nucleotide sequence ID" value="NZ_CP012898.1"/>
</dbReference>
<keyword evidence="2" id="KW-0238">DNA-binding</keyword>
<dbReference type="EMBL" id="CP012898">
    <property type="protein sequence ID" value="ALJ05008.1"/>
    <property type="molecule type" value="Genomic_DNA"/>
</dbReference>
<gene>
    <name evidence="5" type="ORF">APS56_07670</name>
</gene>
<sequence length="328" mass="38634">MKTILRSPIFENNVLVKTFEKDFKSTDFKENTVKIDDKYGKGNIIEIQLNGVIILIRDLKINEHSINVFHDFPFFKLQFEIEGSSHYIPFNKLSKEVYIPNNHYNLFYLPEVDGVLNYKTNNLKTLEIIFTENYIEKIIGKRYKKTLNKFGMAVTNKRPFLLWKKSKPIPTELQAHINEIINCKYTKDLKKPYLQAKVNELLIYLLAKTNEEYDKKPDLNLPEIDYINILKIETYIRNNLKEPLTISELAFVAGMNTSKLKQAFKIVFSTTIFKYITRLRMEKAKYLIEKEAYTINEASYEIGYKHAHHFTTAFKKTYGILPSKLILK</sequence>
<dbReference type="AlphaFoldDB" id="A0A0P0D4C8"/>
<dbReference type="Gene3D" id="1.10.10.60">
    <property type="entry name" value="Homeodomain-like"/>
    <property type="match status" value="2"/>
</dbReference>
<feature type="domain" description="HTH araC/xylS-type" evidence="4">
    <location>
        <begin position="230"/>
        <end position="328"/>
    </location>
</feature>
<dbReference type="Pfam" id="PF12833">
    <property type="entry name" value="HTH_18"/>
    <property type="match status" value="1"/>
</dbReference>
<evidence type="ECO:0000256" key="2">
    <source>
        <dbReference type="ARBA" id="ARBA00023125"/>
    </source>
</evidence>
<name>A0A0P0D4C8_9FLAO</name>
<keyword evidence="6" id="KW-1185">Reference proteome</keyword>
<evidence type="ECO:0000256" key="3">
    <source>
        <dbReference type="ARBA" id="ARBA00023163"/>
    </source>
</evidence>
<keyword evidence="3" id="KW-0804">Transcription</keyword>
<dbReference type="Proteomes" id="UP000057981">
    <property type="component" value="Chromosome"/>
</dbReference>
<evidence type="ECO:0000256" key="1">
    <source>
        <dbReference type="ARBA" id="ARBA00023015"/>
    </source>
</evidence>
<proteinExistence type="predicted"/>
<accession>A0A0P0D4C8</accession>
<dbReference type="KEGG" id="ahz:APS56_07670"/>
<dbReference type="PROSITE" id="PS00041">
    <property type="entry name" value="HTH_ARAC_FAMILY_1"/>
    <property type="match status" value="1"/>
</dbReference>
<dbReference type="SMART" id="SM00342">
    <property type="entry name" value="HTH_ARAC"/>
    <property type="match status" value="1"/>
</dbReference>
<dbReference type="InterPro" id="IPR009057">
    <property type="entry name" value="Homeodomain-like_sf"/>
</dbReference>
<protein>
    <recommendedName>
        <fullName evidence="4">HTH araC/xylS-type domain-containing protein</fullName>
    </recommendedName>
</protein>
<dbReference type="GO" id="GO:0003700">
    <property type="term" value="F:DNA-binding transcription factor activity"/>
    <property type="evidence" value="ECO:0007669"/>
    <property type="project" value="InterPro"/>
</dbReference>
<dbReference type="InterPro" id="IPR018060">
    <property type="entry name" value="HTH_AraC"/>
</dbReference>
<dbReference type="OrthoDB" id="799767at2"/>
<evidence type="ECO:0000313" key="6">
    <source>
        <dbReference type="Proteomes" id="UP000057981"/>
    </source>
</evidence>
<dbReference type="InterPro" id="IPR018062">
    <property type="entry name" value="HTH_AraC-typ_CS"/>
</dbReference>
<keyword evidence="1" id="KW-0805">Transcription regulation</keyword>
<dbReference type="PANTHER" id="PTHR47893:SF1">
    <property type="entry name" value="REGULATORY PROTEIN PCHR"/>
    <property type="match status" value="1"/>
</dbReference>
<dbReference type="STRING" id="1736674.APS56_07670"/>
<reference evidence="5 6" key="1">
    <citation type="submission" date="2015-10" db="EMBL/GenBank/DDBJ databases">
        <authorList>
            <person name="Gilbert D.G."/>
        </authorList>
    </citation>
    <scope>NUCLEOTIDE SEQUENCE [LARGE SCALE GENOMIC DNA]</scope>
    <source>
        <strain evidence="6">HZ-22</strain>
    </source>
</reference>
<dbReference type="PROSITE" id="PS01124">
    <property type="entry name" value="HTH_ARAC_FAMILY_2"/>
    <property type="match status" value="1"/>
</dbReference>
<dbReference type="GO" id="GO:0043565">
    <property type="term" value="F:sequence-specific DNA binding"/>
    <property type="evidence" value="ECO:0007669"/>
    <property type="project" value="InterPro"/>
</dbReference>
<dbReference type="PANTHER" id="PTHR47893">
    <property type="entry name" value="REGULATORY PROTEIN PCHR"/>
    <property type="match status" value="1"/>
</dbReference>